<dbReference type="SUPFAM" id="SSF64005">
    <property type="entry name" value="Undecaprenyl diphosphate synthase"/>
    <property type="match status" value="1"/>
</dbReference>
<evidence type="ECO:0000256" key="13">
    <source>
        <dbReference type="ARBA" id="ARBA00022989"/>
    </source>
</evidence>
<dbReference type="InterPro" id="IPR036424">
    <property type="entry name" value="UPP_synth-like_sf"/>
</dbReference>
<feature type="signal peptide" evidence="17">
    <location>
        <begin position="1"/>
        <end position="19"/>
    </location>
</feature>
<dbReference type="EC" id="2.5.1.87" evidence="6"/>
<dbReference type="PANTHER" id="PTHR21528:SF0">
    <property type="entry name" value="DEHYDRODOLICHYL DIPHOSPHATE SYNTHASE COMPLEX SUBUNIT NUS1"/>
    <property type="match status" value="1"/>
</dbReference>
<comment type="catalytic activity">
    <reaction evidence="16">
        <text>n isopentenyl diphosphate + (2E,6E)-farnesyl diphosphate = a di-trans,poly-cis-polyprenyl diphosphate + n diphosphate</text>
        <dbReference type="Rhea" id="RHEA:53008"/>
        <dbReference type="Rhea" id="RHEA-COMP:19494"/>
        <dbReference type="ChEBI" id="CHEBI:33019"/>
        <dbReference type="ChEBI" id="CHEBI:128769"/>
        <dbReference type="ChEBI" id="CHEBI:136960"/>
        <dbReference type="ChEBI" id="CHEBI:175763"/>
        <dbReference type="EC" id="2.5.1.87"/>
    </reaction>
</comment>
<keyword evidence="12" id="KW-0460">Magnesium</keyword>
<comment type="pathway">
    <text evidence="4">Protein modification; protein glycosylation.</text>
</comment>
<keyword evidence="17" id="KW-0732">Signal</keyword>
<evidence type="ECO:0000256" key="14">
    <source>
        <dbReference type="ARBA" id="ARBA00023136"/>
    </source>
</evidence>
<dbReference type="InterPro" id="IPR001338">
    <property type="entry name" value="Class_I_Hydrophobin"/>
</dbReference>
<evidence type="ECO:0000256" key="6">
    <source>
        <dbReference type="ARBA" id="ARBA00012596"/>
    </source>
</evidence>
<dbReference type="CDD" id="cd23507">
    <property type="entry name" value="hydrophobin_I"/>
    <property type="match status" value="1"/>
</dbReference>
<dbReference type="GO" id="GO:0005199">
    <property type="term" value="F:structural constituent of cell wall"/>
    <property type="evidence" value="ECO:0007669"/>
    <property type="project" value="InterPro"/>
</dbReference>
<dbReference type="GO" id="GO:0045547">
    <property type="term" value="F:ditrans,polycis-polyprenyl diphosphate synthase [(2E,6E)-farnesyl diphosphate specific] activity"/>
    <property type="evidence" value="ECO:0007669"/>
    <property type="project" value="UniProtKB-EC"/>
</dbReference>
<evidence type="ECO:0000256" key="16">
    <source>
        <dbReference type="ARBA" id="ARBA00047353"/>
    </source>
</evidence>
<keyword evidence="15" id="KW-1015">Disulfide bond</keyword>
<keyword evidence="9" id="KW-0808">Transferase</keyword>
<protein>
    <recommendedName>
        <fullName evidence="6">ditrans,polycis-polyprenyl diphosphate synthase [(2E,6E)-farnesyldiphosphate specific]</fullName>
        <ecNumber evidence="6">2.5.1.87</ecNumber>
    </recommendedName>
</protein>
<evidence type="ECO:0000256" key="8">
    <source>
        <dbReference type="ARBA" id="ARBA00022525"/>
    </source>
</evidence>
<dbReference type="GO" id="GO:0009277">
    <property type="term" value="C:fungal-type cell wall"/>
    <property type="evidence" value="ECO:0007669"/>
    <property type="project" value="InterPro"/>
</dbReference>
<keyword evidence="8" id="KW-0964">Secreted</keyword>
<dbReference type="UniPathway" id="UPA00378"/>
<dbReference type="GO" id="GO:0005789">
    <property type="term" value="C:endoplasmic reticulum membrane"/>
    <property type="evidence" value="ECO:0007669"/>
    <property type="project" value="UniProtKB-SubCell"/>
</dbReference>
<keyword evidence="14" id="KW-0472">Membrane</keyword>
<dbReference type="AlphaFoldDB" id="A0A4T0GB80"/>
<gene>
    <name evidence="18" type="ORF">E3P90_02737</name>
</gene>
<comment type="similarity">
    <text evidence="5">Belongs to the UPP synthase family.</text>
</comment>
<evidence type="ECO:0000256" key="3">
    <source>
        <dbReference type="ARBA" id="ARBA00004586"/>
    </source>
</evidence>
<evidence type="ECO:0000256" key="15">
    <source>
        <dbReference type="ARBA" id="ARBA00023157"/>
    </source>
</evidence>
<dbReference type="SMART" id="SM00075">
    <property type="entry name" value="HYDRO"/>
    <property type="match status" value="1"/>
</dbReference>
<dbReference type="EMBL" id="SPOF01000028">
    <property type="protein sequence ID" value="TIB10782.1"/>
    <property type="molecule type" value="Genomic_DNA"/>
</dbReference>
<keyword evidence="10" id="KW-0812">Transmembrane</keyword>
<evidence type="ECO:0000256" key="7">
    <source>
        <dbReference type="ARBA" id="ARBA00022512"/>
    </source>
</evidence>
<keyword evidence="7" id="KW-0134">Cell wall</keyword>
<feature type="chain" id="PRO_5030101424" description="ditrans,polycis-polyprenyl diphosphate synthase [(2E,6E)-farnesyldiphosphate specific]" evidence="17">
    <location>
        <begin position="20"/>
        <end position="325"/>
    </location>
</feature>
<evidence type="ECO:0000313" key="18">
    <source>
        <dbReference type="EMBL" id="TIB10782.1"/>
    </source>
</evidence>
<evidence type="ECO:0000256" key="9">
    <source>
        <dbReference type="ARBA" id="ARBA00022679"/>
    </source>
</evidence>
<evidence type="ECO:0000256" key="1">
    <source>
        <dbReference type="ARBA" id="ARBA00001946"/>
    </source>
</evidence>
<evidence type="ECO:0000256" key="4">
    <source>
        <dbReference type="ARBA" id="ARBA00004922"/>
    </source>
</evidence>
<keyword evidence="13" id="KW-1133">Transmembrane helix</keyword>
<comment type="subcellular location">
    <subcellularLocation>
        <location evidence="3">Endoplasmic reticulum membrane</location>
    </subcellularLocation>
    <subcellularLocation>
        <location evidence="2">Secreted</location>
        <location evidence="2">Cell wall</location>
    </subcellularLocation>
</comment>
<evidence type="ECO:0000256" key="10">
    <source>
        <dbReference type="ARBA" id="ARBA00022692"/>
    </source>
</evidence>
<dbReference type="Pfam" id="PF01185">
    <property type="entry name" value="Hydrophobin"/>
    <property type="match status" value="1"/>
</dbReference>
<organism evidence="18 19">
    <name type="scientific">Wallemia ichthyophaga</name>
    <dbReference type="NCBI Taxonomy" id="245174"/>
    <lineage>
        <taxon>Eukaryota</taxon>
        <taxon>Fungi</taxon>
        <taxon>Dikarya</taxon>
        <taxon>Basidiomycota</taxon>
        <taxon>Wallemiomycotina</taxon>
        <taxon>Wallemiomycetes</taxon>
        <taxon>Wallemiales</taxon>
        <taxon>Wallemiaceae</taxon>
        <taxon>Wallemia</taxon>
    </lineage>
</organism>
<dbReference type="GO" id="GO:1904423">
    <property type="term" value="C:dehydrodolichyl diphosphate synthase complex"/>
    <property type="evidence" value="ECO:0007669"/>
    <property type="project" value="InterPro"/>
</dbReference>
<reference evidence="18 19" key="1">
    <citation type="submission" date="2019-03" db="EMBL/GenBank/DDBJ databases">
        <title>Sequencing 23 genomes of Wallemia ichthyophaga.</title>
        <authorList>
            <person name="Gostincar C."/>
        </authorList>
    </citation>
    <scope>NUCLEOTIDE SEQUENCE [LARGE SCALE GENOMIC DNA]</scope>
    <source>
        <strain evidence="18 19">EXF-8621</strain>
    </source>
</reference>
<evidence type="ECO:0000256" key="11">
    <source>
        <dbReference type="ARBA" id="ARBA00022824"/>
    </source>
</evidence>
<sequence>MQFSAIALSASAFFSASLAAKLQMRAGDCSTDSVKCCNQVKDASSIDTGTLGLLGIDELAGQVGLECDQIAAVVGVPISNQCKTTAACCSDQTQNGLANLLYKSVKASLRRRRSYNVNPPKSIAVILIMNESSGLWRRNKQLQWLIDSARNATSWCEKMGVQQLMIYESTGTLKKYYSDIQDDDLVADTPPLSPPPTPKIAPRRLNKGISVRVLSGDEASDRFFTVAEDVHREEFETHTQRIAFTDSLMKRWYKHDDPELIVVHHLQPSFISRSLQMNGFPPWQLRVGEIYHDAFRLPFSRGPLKQYTLTKALYAYGKVEQRLGR</sequence>
<proteinExistence type="inferred from homology"/>
<keyword evidence="11" id="KW-0256">Endoplasmic reticulum</keyword>
<evidence type="ECO:0000256" key="12">
    <source>
        <dbReference type="ARBA" id="ARBA00022842"/>
    </source>
</evidence>
<dbReference type="Proteomes" id="UP000306954">
    <property type="component" value="Unassembled WGS sequence"/>
</dbReference>
<accession>A0A4T0GB80</accession>
<name>A0A4T0GB80_WALIC</name>
<comment type="cofactor">
    <cofactor evidence="1">
        <name>Mg(2+)</name>
        <dbReference type="ChEBI" id="CHEBI:18420"/>
    </cofactor>
</comment>
<evidence type="ECO:0000313" key="19">
    <source>
        <dbReference type="Proteomes" id="UP000306954"/>
    </source>
</evidence>
<evidence type="ECO:0000256" key="17">
    <source>
        <dbReference type="SAM" id="SignalP"/>
    </source>
</evidence>
<evidence type="ECO:0000256" key="2">
    <source>
        <dbReference type="ARBA" id="ARBA00004191"/>
    </source>
</evidence>
<dbReference type="PANTHER" id="PTHR21528">
    <property type="entry name" value="DEHYDRODOLICHYL DIPHOSPHATE SYNTHASE COMPLEX SUBUNIT NUS1"/>
    <property type="match status" value="1"/>
</dbReference>
<dbReference type="InterPro" id="IPR038887">
    <property type="entry name" value="Nus1/NgBR"/>
</dbReference>
<comment type="caution">
    <text evidence="18">The sequence shown here is derived from an EMBL/GenBank/DDBJ whole genome shotgun (WGS) entry which is preliminary data.</text>
</comment>
<evidence type="ECO:0000256" key="5">
    <source>
        <dbReference type="ARBA" id="ARBA00005432"/>
    </source>
</evidence>